<dbReference type="OrthoDB" id="4573177at2759"/>
<dbReference type="EMBL" id="MDYN01000020">
    <property type="protein sequence ID" value="OQD82681.1"/>
    <property type="molecule type" value="Genomic_DNA"/>
</dbReference>
<comment type="caution">
    <text evidence="1">The sequence shown here is derived from an EMBL/GenBank/DDBJ whole genome shotgun (WGS) entry which is preliminary data.</text>
</comment>
<proteinExistence type="predicted"/>
<keyword evidence="2" id="KW-1185">Reference proteome</keyword>
<evidence type="ECO:0000313" key="2">
    <source>
        <dbReference type="Proteomes" id="UP000191672"/>
    </source>
</evidence>
<dbReference type="AlphaFoldDB" id="A0A1V6Q0C9"/>
<gene>
    <name evidence="1" type="ORF">PENANT_c020G02756</name>
</gene>
<dbReference type="Proteomes" id="UP000191672">
    <property type="component" value="Unassembled WGS sequence"/>
</dbReference>
<reference evidence="2" key="1">
    <citation type="journal article" date="2017" name="Nat. Microbiol.">
        <title>Global analysis of biosynthetic gene clusters reveals vast potential of secondary metabolite production in Penicillium species.</title>
        <authorList>
            <person name="Nielsen J.C."/>
            <person name="Grijseels S."/>
            <person name="Prigent S."/>
            <person name="Ji B."/>
            <person name="Dainat J."/>
            <person name="Nielsen K.F."/>
            <person name="Frisvad J.C."/>
            <person name="Workman M."/>
            <person name="Nielsen J."/>
        </authorList>
    </citation>
    <scope>NUCLEOTIDE SEQUENCE [LARGE SCALE GENOMIC DNA]</scope>
    <source>
        <strain evidence="2">IBT 31811</strain>
    </source>
</reference>
<evidence type="ECO:0000313" key="1">
    <source>
        <dbReference type="EMBL" id="OQD82681.1"/>
    </source>
</evidence>
<sequence>MTAAIVSPTQAVPNMTPDYEVRLLLNSAAVLSPLYELTDTVLSAFEMPPTVTKINVQFLDTSSKELYTADWSTRIRKTENKSLFELTYKKRYAITDGDIDASLTAANSDGFTADNAKYDAQVEWGYQKQTLSISRKKTIADQGSSGTDLPGTSNSQKMLIDQAPDKFDNWRSNKWGTSLLAASRIFGPVLFTRSIGSWNGIQLYIEVWPLMNLAGTGSEYVVEASFKTKSRTTALIEQRNLVNFLQSNGWFLAQDSLKTQFIMERY</sequence>
<organism evidence="1 2">
    <name type="scientific">Penicillium antarcticum</name>
    <dbReference type="NCBI Taxonomy" id="416450"/>
    <lineage>
        <taxon>Eukaryota</taxon>
        <taxon>Fungi</taxon>
        <taxon>Dikarya</taxon>
        <taxon>Ascomycota</taxon>
        <taxon>Pezizomycotina</taxon>
        <taxon>Eurotiomycetes</taxon>
        <taxon>Eurotiomycetidae</taxon>
        <taxon>Eurotiales</taxon>
        <taxon>Aspergillaceae</taxon>
        <taxon>Penicillium</taxon>
    </lineage>
</organism>
<accession>A0A1V6Q0C9</accession>
<dbReference type="STRING" id="416450.A0A1V6Q0C9"/>
<protein>
    <recommendedName>
        <fullName evidence="3">CYTH domain-containing protein</fullName>
    </recommendedName>
</protein>
<evidence type="ECO:0008006" key="3">
    <source>
        <dbReference type="Google" id="ProtNLM"/>
    </source>
</evidence>
<name>A0A1V6Q0C9_9EURO</name>